<dbReference type="Pfam" id="PF09445">
    <property type="entry name" value="Methyltransf_15"/>
    <property type="match status" value="1"/>
</dbReference>
<dbReference type="PANTHER" id="PTHR14741">
    <property type="entry name" value="S-ADENOSYLMETHIONINE-DEPENDENT METHYLTRANSFERASE RELATED"/>
    <property type="match status" value="1"/>
</dbReference>
<comment type="catalytic activity">
    <reaction evidence="3">
        <text>a 5'-end (N(2),N(7)-dimethyl 5'-triphosphoguanosine)-ribonucleoside in snoRNA + S-adenosyl-L-methionine = a 5'-end (N(2),N(2),N(7)-trimethyl 5'-triphosphoguanosine)-ribonucleoside in snoRNA + S-adenosyl-L-homocysteine + H(+)</text>
        <dbReference type="Rhea" id="RHEA:78507"/>
        <dbReference type="Rhea" id="RHEA-COMP:19088"/>
        <dbReference type="Rhea" id="RHEA-COMP:19090"/>
        <dbReference type="ChEBI" id="CHEBI:15378"/>
        <dbReference type="ChEBI" id="CHEBI:57856"/>
        <dbReference type="ChEBI" id="CHEBI:59789"/>
        <dbReference type="ChEBI" id="CHEBI:167623"/>
        <dbReference type="ChEBI" id="CHEBI:172880"/>
    </reaction>
    <physiologicalReaction direction="left-to-right" evidence="3">
        <dbReference type="Rhea" id="RHEA:78508"/>
    </physiologicalReaction>
</comment>
<dbReference type="OrthoDB" id="194443at2759"/>
<dbReference type="Gramene" id="CDP22207">
    <property type="protein sequence ID" value="CDP22207"/>
    <property type="gene ID" value="GSCOC_T00010277001"/>
</dbReference>
<dbReference type="InterPro" id="IPR029063">
    <property type="entry name" value="SAM-dependent_MTases_sf"/>
</dbReference>
<dbReference type="InterPro" id="IPR019012">
    <property type="entry name" value="RNA_cap_Gua-N2-MeTrfase"/>
</dbReference>
<dbReference type="GO" id="GO:0071164">
    <property type="term" value="F:RNA cap trimethylguanosine synthase activity"/>
    <property type="evidence" value="ECO:0007669"/>
    <property type="project" value="TreeGrafter"/>
</dbReference>
<evidence type="ECO:0000256" key="7">
    <source>
        <dbReference type="ARBA" id="ARBA00049790"/>
    </source>
</evidence>
<keyword evidence="9" id="KW-1185">Reference proteome</keyword>
<evidence type="ECO:0000256" key="3">
    <source>
        <dbReference type="ARBA" id="ARBA00047418"/>
    </source>
</evidence>
<dbReference type="PhylomeDB" id="A0A068VNN4"/>
<name>A0A068VNN4_COFCA</name>
<organism evidence="8 9">
    <name type="scientific">Coffea canephora</name>
    <name type="common">Robusta coffee</name>
    <dbReference type="NCBI Taxonomy" id="49390"/>
    <lineage>
        <taxon>Eukaryota</taxon>
        <taxon>Viridiplantae</taxon>
        <taxon>Streptophyta</taxon>
        <taxon>Embryophyta</taxon>
        <taxon>Tracheophyta</taxon>
        <taxon>Spermatophyta</taxon>
        <taxon>Magnoliopsida</taxon>
        <taxon>eudicotyledons</taxon>
        <taxon>Gunneridae</taxon>
        <taxon>Pentapetalae</taxon>
        <taxon>asterids</taxon>
        <taxon>lamiids</taxon>
        <taxon>Gentianales</taxon>
        <taxon>Rubiaceae</taxon>
        <taxon>Ixoroideae</taxon>
        <taxon>Gardenieae complex</taxon>
        <taxon>Bertiereae - Coffeeae clade</taxon>
        <taxon>Coffeeae</taxon>
        <taxon>Coffea</taxon>
    </lineage>
</organism>
<dbReference type="InParanoid" id="A0A068VNN4"/>
<dbReference type="Gene3D" id="3.40.50.150">
    <property type="entry name" value="Vaccinia Virus protein VP39"/>
    <property type="match status" value="1"/>
</dbReference>
<evidence type="ECO:0000256" key="4">
    <source>
        <dbReference type="ARBA" id="ARBA00048740"/>
    </source>
</evidence>
<dbReference type="AlphaFoldDB" id="A0A068VNN4"/>
<evidence type="ECO:0000256" key="1">
    <source>
        <dbReference type="ARBA" id="ARBA00018517"/>
    </source>
</evidence>
<evidence type="ECO:0000256" key="5">
    <source>
        <dbReference type="ARBA" id="ARBA00048763"/>
    </source>
</evidence>
<dbReference type="Proteomes" id="UP000295252">
    <property type="component" value="Unassembled WGS sequence"/>
</dbReference>
<evidence type="ECO:0000256" key="2">
    <source>
        <dbReference type="ARBA" id="ARBA00025783"/>
    </source>
</evidence>
<reference evidence="9" key="1">
    <citation type="journal article" date="2014" name="Science">
        <title>The coffee genome provides insight into the convergent evolution of caffeine biosynthesis.</title>
        <authorList>
            <person name="Denoeud F."/>
            <person name="Carretero-Paulet L."/>
            <person name="Dereeper A."/>
            <person name="Droc G."/>
            <person name="Guyot R."/>
            <person name="Pietrella M."/>
            <person name="Zheng C."/>
            <person name="Alberti A."/>
            <person name="Anthony F."/>
            <person name="Aprea G."/>
            <person name="Aury J.M."/>
            <person name="Bento P."/>
            <person name="Bernard M."/>
            <person name="Bocs S."/>
            <person name="Campa C."/>
            <person name="Cenci A."/>
            <person name="Combes M.C."/>
            <person name="Crouzillat D."/>
            <person name="Da Silva C."/>
            <person name="Daddiego L."/>
            <person name="De Bellis F."/>
            <person name="Dussert S."/>
            <person name="Garsmeur O."/>
            <person name="Gayraud T."/>
            <person name="Guignon V."/>
            <person name="Jahn K."/>
            <person name="Jamilloux V."/>
            <person name="Joet T."/>
            <person name="Labadie K."/>
            <person name="Lan T."/>
            <person name="Leclercq J."/>
            <person name="Lepelley M."/>
            <person name="Leroy T."/>
            <person name="Li L.T."/>
            <person name="Librado P."/>
            <person name="Lopez L."/>
            <person name="Munoz A."/>
            <person name="Noel B."/>
            <person name="Pallavicini A."/>
            <person name="Perrotta G."/>
            <person name="Poncet V."/>
            <person name="Pot D."/>
            <person name="Priyono X."/>
            <person name="Rigoreau M."/>
            <person name="Rouard M."/>
            <person name="Rozas J."/>
            <person name="Tranchant-Dubreuil C."/>
            <person name="VanBuren R."/>
            <person name="Zhang Q."/>
            <person name="Andrade A.C."/>
            <person name="Argout X."/>
            <person name="Bertrand B."/>
            <person name="de Kochko A."/>
            <person name="Graziosi G."/>
            <person name="Henry R.J."/>
            <person name="Jayarama X."/>
            <person name="Ming R."/>
            <person name="Nagai C."/>
            <person name="Rounsley S."/>
            <person name="Sankoff D."/>
            <person name="Giuliano G."/>
            <person name="Albert V.A."/>
            <person name="Wincker P."/>
            <person name="Lashermes P."/>
        </authorList>
    </citation>
    <scope>NUCLEOTIDE SEQUENCE [LARGE SCALE GENOMIC DNA]</scope>
    <source>
        <strain evidence="9">cv. DH200-94</strain>
    </source>
</reference>
<dbReference type="GO" id="GO:0005634">
    <property type="term" value="C:nucleus"/>
    <property type="evidence" value="ECO:0007669"/>
    <property type="project" value="TreeGrafter"/>
</dbReference>
<evidence type="ECO:0000256" key="6">
    <source>
        <dbReference type="ARBA" id="ARBA00049075"/>
    </source>
</evidence>
<dbReference type="STRING" id="49390.A0A068VNN4"/>
<dbReference type="PANTHER" id="PTHR14741:SF41">
    <property type="entry name" value="TRIMETHYLGUANOSINE SYNTHASE"/>
    <property type="match status" value="1"/>
</dbReference>
<evidence type="ECO:0000313" key="8">
    <source>
        <dbReference type="EMBL" id="CDP22207.1"/>
    </source>
</evidence>
<gene>
    <name evidence="8" type="ORF">GSCOC_T00010277001</name>
</gene>
<dbReference type="OMA" id="TIMYLPK"/>
<proteinExistence type="inferred from homology"/>
<protein>
    <recommendedName>
        <fullName evidence="1">Trimethylguanosine synthase</fullName>
    </recommendedName>
    <alternativeName>
        <fullName evidence="7">Cap-specific guanine-N(2) methyltransferase</fullName>
    </alternativeName>
</protein>
<evidence type="ECO:0000313" key="9">
    <source>
        <dbReference type="Proteomes" id="UP000295252"/>
    </source>
</evidence>
<comment type="catalytic activity">
    <reaction evidence="5">
        <text>a 5'-end (N(2),N(7)-dimethyl 5'-triphosphoguanosine)-ribonucleoside in snRNA + S-adenosyl-L-methionine = a 5'-end (N(2),N(2),N(7)-trimethyl 5'-triphosphoguanosine)-ribonucleoside in snRNA + S-adenosyl-L-homocysteine + H(+)</text>
        <dbReference type="Rhea" id="RHEA:78479"/>
        <dbReference type="Rhea" id="RHEA-COMP:19087"/>
        <dbReference type="Rhea" id="RHEA-COMP:19089"/>
        <dbReference type="ChEBI" id="CHEBI:15378"/>
        <dbReference type="ChEBI" id="CHEBI:57856"/>
        <dbReference type="ChEBI" id="CHEBI:59789"/>
        <dbReference type="ChEBI" id="CHEBI:167623"/>
        <dbReference type="ChEBI" id="CHEBI:172880"/>
    </reaction>
    <physiologicalReaction direction="left-to-right" evidence="5">
        <dbReference type="Rhea" id="RHEA:78480"/>
    </physiologicalReaction>
</comment>
<comment type="similarity">
    <text evidence="2">Belongs to the methyltransferase superfamily. Trimethylguanosine synthase family.</text>
</comment>
<comment type="catalytic activity">
    <reaction evidence="6">
        <text>a 5'-end (N(7)-methyl 5'-triphosphoguanosine)-ribonucleoside in snRNA + S-adenosyl-L-methionine = a 5'-end (N(2),N(7)-dimethyl 5'-triphosphoguanosine)-ribonucleoside in snRNA + S-adenosyl-L-homocysteine + H(+)</text>
        <dbReference type="Rhea" id="RHEA:78471"/>
        <dbReference type="Rhea" id="RHEA-COMP:19085"/>
        <dbReference type="Rhea" id="RHEA-COMP:19087"/>
        <dbReference type="ChEBI" id="CHEBI:15378"/>
        <dbReference type="ChEBI" id="CHEBI:57856"/>
        <dbReference type="ChEBI" id="CHEBI:59789"/>
        <dbReference type="ChEBI" id="CHEBI:156461"/>
        <dbReference type="ChEBI" id="CHEBI:172880"/>
    </reaction>
    <physiologicalReaction direction="left-to-right" evidence="6">
        <dbReference type="Rhea" id="RHEA:78472"/>
    </physiologicalReaction>
</comment>
<comment type="catalytic activity">
    <reaction evidence="4">
        <text>a 5'-end (N(7)-methyl 5'-triphosphoguanosine)-ribonucleoside in snoRNA + S-adenosyl-L-methionine = a 5'-end (N(2),N(7)-dimethyl 5'-triphosphoguanosine)-ribonucleoside in snoRNA + S-adenosyl-L-homocysteine + H(+)</text>
        <dbReference type="Rhea" id="RHEA:78475"/>
        <dbReference type="Rhea" id="RHEA-COMP:19086"/>
        <dbReference type="Rhea" id="RHEA-COMP:19088"/>
        <dbReference type="ChEBI" id="CHEBI:15378"/>
        <dbReference type="ChEBI" id="CHEBI:57856"/>
        <dbReference type="ChEBI" id="CHEBI:59789"/>
        <dbReference type="ChEBI" id="CHEBI:156461"/>
        <dbReference type="ChEBI" id="CHEBI:172880"/>
    </reaction>
    <physiologicalReaction direction="left-to-right" evidence="4">
        <dbReference type="Rhea" id="RHEA:78476"/>
    </physiologicalReaction>
</comment>
<accession>A0A068VNN4</accession>
<sequence>MHRHSLFQVAQKITSNTIMYLPKNVDLLEVEQLSWLSSPPLDIEIEENTVRGKLKAITVYFGDATIT</sequence>
<dbReference type="EMBL" id="HG751201">
    <property type="protein sequence ID" value="CDP22207.1"/>
    <property type="molecule type" value="Genomic_DNA"/>
</dbReference>